<dbReference type="NCBIfam" id="NF001531">
    <property type="entry name" value="PRK00364.2-2"/>
    <property type="match status" value="1"/>
</dbReference>
<dbReference type="HAMAP" id="MF_00580">
    <property type="entry name" value="CH10"/>
    <property type="match status" value="1"/>
</dbReference>
<dbReference type="GO" id="GO:0051082">
    <property type="term" value="F:unfolded protein binding"/>
    <property type="evidence" value="ECO:0007669"/>
    <property type="project" value="TreeGrafter"/>
</dbReference>
<dbReference type="SMART" id="SM00883">
    <property type="entry name" value="Cpn10"/>
    <property type="match status" value="1"/>
</dbReference>
<dbReference type="EMBL" id="MHUS01000024">
    <property type="protein sequence ID" value="OHA80414.1"/>
    <property type="molecule type" value="Genomic_DNA"/>
</dbReference>
<dbReference type="InterPro" id="IPR011032">
    <property type="entry name" value="GroES-like_sf"/>
</dbReference>
<dbReference type="FunFam" id="2.30.33.40:FF:000001">
    <property type="entry name" value="10 kDa chaperonin"/>
    <property type="match status" value="1"/>
</dbReference>
<dbReference type="Proteomes" id="UP000176997">
    <property type="component" value="Unassembled WGS sequence"/>
</dbReference>
<dbReference type="PANTHER" id="PTHR10772">
    <property type="entry name" value="10 KDA HEAT SHOCK PROTEIN"/>
    <property type="match status" value="1"/>
</dbReference>
<sequence length="101" mass="10940">MSTQKTVMPLGDRVLVKPFSAEDKKTASGIIIPDTISKEKPEQGKVVAVGPGRMNDDGKLVPMSVKKGDTIIFSKYGPDEIKVDGEEYFILSESSILAVIK</sequence>
<evidence type="ECO:0000256" key="1">
    <source>
        <dbReference type="ARBA" id="ARBA00006975"/>
    </source>
</evidence>
<dbReference type="Gene3D" id="2.30.33.40">
    <property type="entry name" value="GroES chaperonin"/>
    <property type="match status" value="1"/>
</dbReference>
<evidence type="ECO:0000256" key="2">
    <source>
        <dbReference type="ARBA" id="ARBA00023186"/>
    </source>
</evidence>
<dbReference type="NCBIfam" id="NF001533">
    <property type="entry name" value="PRK00364.2-4"/>
    <property type="match status" value="1"/>
</dbReference>
<organism evidence="5 6">
    <name type="scientific">Candidatus Yonathbacteria bacterium RIFCSPHIGHO2_01_FULL_51_10</name>
    <dbReference type="NCBI Taxonomy" id="1802723"/>
    <lineage>
        <taxon>Bacteria</taxon>
        <taxon>Candidatus Yonathiibacteriota</taxon>
    </lineage>
</organism>
<reference evidence="5 6" key="1">
    <citation type="journal article" date="2016" name="Nat. Commun.">
        <title>Thousands of microbial genomes shed light on interconnected biogeochemical processes in an aquifer system.</title>
        <authorList>
            <person name="Anantharaman K."/>
            <person name="Brown C.T."/>
            <person name="Hug L.A."/>
            <person name="Sharon I."/>
            <person name="Castelle C.J."/>
            <person name="Probst A.J."/>
            <person name="Thomas B.C."/>
            <person name="Singh A."/>
            <person name="Wilkins M.J."/>
            <person name="Karaoz U."/>
            <person name="Brodie E.L."/>
            <person name="Williams K.H."/>
            <person name="Hubbard S.S."/>
            <person name="Banfield J.F."/>
        </authorList>
    </citation>
    <scope>NUCLEOTIDE SEQUENCE [LARGE SCALE GENOMIC DNA]</scope>
</reference>
<dbReference type="CDD" id="cd00320">
    <property type="entry name" value="cpn10"/>
    <property type="match status" value="1"/>
</dbReference>
<protein>
    <recommendedName>
        <fullName evidence="3">Co-chaperonin GroES</fullName>
    </recommendedName>
    <alternativeName>
        <fullName evidence="3">10 kDa chaperonin</fullName>
    </alternativeName>
    <alternativeName>
        <fullName evidence="3">Chaperonin-10</fullName>
        <shortName evidence="3">Cpn10</shortName>
    </alternativeName>
</protein>
<dbReference type="GO" id="GO:0046872">
    <property type="term" value="F:metal ion binding"/>
    <property type="evidence" value="ECO:0007669"/>
    <property type="project" value="TreeGrafter"/>
</dbReference>
<dbReference type="GO" id="GO:0005737">
    <property type="term" value="C:cytoplasm"/>
    <property type="evidence" value="ECO:0007669"/>
    <property type="project" value="UniProtKB-SubCell"/>
</dbReference>
<proteinExistence type="inferred from homology"/>
<evidence type="ECO:0000256" key="4">
    <source>
        <dbReference type="RuleBase" id="RU000535"/>
    </source>
</evidence>
<keyword evidence="3" id="KW-0963">Cytoplasm</keyword>
<dbReference type="SUPFAM" id="SSF50129">
    <property type="entry name" value="GroES-like"/>
    <property type="match status" value="1"/>
</dbReference>
<dbReference type="InterPro" id="IPR037124">
    <property type="entry name" value="Chaperonin_GroES_sf"/>
</dbReference>
<dbReference type="GO" id="GO:0005524">
    <property type="term" value="F:ATP binding"/>
    <property type="evidence" value="ECO:0007669"/>
    <property type="project" value="InterPro"/>
</dbReference>
<accession>A0A1G2S5M5</accession>
<dbReference type="STRING" id="1802723.A2675_01510"/>
<dbReference type="PRINTS" id="PR00297">
    <property type="entry name" value="CHAPERONIN10"/>
</dbReference>
<comment type="function">
    <text evidence="3 4">Together with the chaperonin GroEL, plays an essential role in assisting protein folding. The GroEL-GroES system forms a nano-cage that allows encapsulation of the non-native substrate proteins and provides a physical environment optimized to promote and accelerate protein folding. GroES binds to the apical surface of the GroEL ring, thereby capping the opening of the GroEL channel.</text>
</comment>
<evidence type="ECO:0000313" key="6">
    <source>
        <dbReference type="Proteomes" id="UP000176997"/>
    </source>
</evidence>
<comment type="caution">
    <text evidence="5">The sequence shown here is derived from an EMBL/GenBank/DDBJ whole genome shotgun (WGS) entry which is preliminary data.</text>
</comment>
<dbReference type="InterPro" id="IPR020818">
    <property type="entry name" value="Chaperonin_GroES"/>
</dbReference>
<evidence type="ECO:0000313" key="5">
    <source>
        <dbReference type="EMBL" id="OHA80414.1"/>
    </source>
</evidence>
<dbReference type="Pfam" id="PF00166">
    <property type="entry name" value="Cpn10"/>
    <property type="match status" value="1"/>
</dbReference>
<comment type="subunit">
    <text evidence="3">Heptamer of 7 subunits arranged in a ring. Interacts with the chaperonin GroEL.</text>
</comment>
<dbReference type="PANTHER" id="PTHR10772:SF58">
    <property type="entry name" value="CO-CHAPERONIN GROES"/>
    <property type="match status" value="1"/>
</dbReference>
<name>A0A1G2S5M5_9BACT</name>
<evidence type="ECO:0000256" key="3">
    <source>
        <dbReference type="HAMAP-Rule" id="MF_00580"/>
    </source>
</evidence>
<comment type="subcellular location">
    <subcellularLocation>
        <location evidence="3">Cytoplasm</location>
    </subcellularLocation>
</comment>
<keyword evidence="2 3" id="KW-0143">Chaperone</keyword>
<comment type="similarity">
    <text evidence="1 3 4">Belongs to the GroES chaperonin family.</text>
</comment>
<dbReference type="GO" id="GO:0044183">
    <property type="term" value="F:protein folding chaperone"/>
    <property type="evidence" value="ECO:0007669"/>
    <property type="project" value="InterPro"/>
</dbReference>
<gene>
    <name evidence="3" type="primary">groES</name>
    <name evidence="3" type="synonym">groS</name>
    <name evidence="5" type="ORF">A2675_01510</name>
</gene>
<dbReference type="AlphaFoldDB" id="A0A1G2S5M5"/>
<dbReference type="GO" id="GO:0051087">
    <property type="term" value="F:protein-folding chaperone binding"/>
    <property type="evidence" value="ECO:0007669"/>
    <property type="project" value="TreeGrafter"/>
</dbReference>